<evidence type="ECO:0000256" key="2">
    <source>
        <dbReference type="ARBA" id="ARBA00005272"/>
    </source>
</evidence>
<evidence type="ECO:0000313" key="14">
    <source>
        <dbReference type="Proteomes" id="UP001244341"/>
    </source>
</evidence>
<keyword evidence="6" id="KW-0274">FAD</keyword>
<dbReference type="InterPro" id="IPR045024">
    <property type="entry name" value="NDH-2"/>
</dbReference>
<comment type="catalytic activity">
    <reaction evidence="10">
        <text>a quinone + NADH + H(+) = a quinol + NAD(+)</text>
        <dbReference type="Rhea" id="RHEA:46160"/>
        <dbReference type="ChEBI" id="CHEBI:15378"/>
        <dbReference type="ChEBI" id="CHEBI:24646"/>
        <dbReference type="ChEBI" id="CHEBI:57540"/>
        <dbReference type="ChEBI" id="CHEBI:57945"/>
        <dbReference type="ChEBI" id="CHEBI:132124"/>
        <dbReference type="EC" id="1.6.5.9"/>
    </reaction>
</comment>
<dbReference type="InterPro" id="IPR036188">
    <property type="entry name" value="FAD/NAD-bd_sf"/>
</dbReference>
<organism evidence="13 14">
    <name type="scientific">Tetradesmus obliquus</name>
    <name type="common">Green alga</name>
    <name type="synonym">Acutodesmus obliquus</name>
    <dbReference type="NCBI Taxonomy" id="3088"/>
    <lineage>
        <taxon>Eukaryota</taxon>
        <taxon>Viridiplantae</taxon>
        <taxon>Chlorophyta</taxon>
        <taxon>core chlorophytes</taxon>
        <taxon>Chlorophyceae</taxon>
        <taxon>CS clade</taxon>
        <taxon>Sphaeropleales</taxon>
        <taxon>Scenedesmaceae</taxon>
        <taxon>Tetradesmus</taxon>
    </lineage>
</organism>
<keyword evidence="5" id="KW-0496">Mitochondrion</keyword>
<name>A0ABY8UR18_TETOB</name>
<reference evidence="13 14" key="1">
    <citation type="submission" date="2023-05" db="EMBL/GenBank/DDBJ databases">
        <title>A 100% complete, gapless, phased diploid assembly of the Scenedesmus obliquus UTEX 3031 genome.</title>
        <authorList>
            <person name="Biondi T.C."/>
            <person name="Hanschen E.R."/>
            <person name="Kwon T."/>
            <person name="Eng W."/>
            <person name="Kruse C.P.S."/>
            <person name="Koehler S.I."/>
            <person name="Kunde Y."/>
            <person name="Gleasner C.D."/>
            <person name="You Mak K.T."/>
            <person name="Polle J."/>
            <person name="Hovde B.T."/>
            <person name="Starkenburg S.R."/>
        </authorList>
    </citation>
    <scope>NUCLEOTIDE SEQUENCE [LARGE SCALE GENOMIC DNA]</scope>
    <source>
        <strain evidence="13 14">DOE0152z</strain>
    </source>
</reference>
<dbReference type="InterPro" id="IPR023753">
    <property type="entry name" value="FAD/NAD-binding_dom"/>
</dbReference>
<evidence type="ECO:0000256" key="4">
    <source>
        <dbReference type="ARBA" id="ARBA00022630"/>
    </source>
</evidence>
<evidence type="ECO:0000256" key="9">
    <source>
        <dbReference type="ARBA" id="ARBA00023027"/>
    </source>
</evidence>
<dbReference type="Pfam" id="PF07992">
    <property type="entry name" value="Pyr_redox_2"/>
    <property type="match status" value="1"/>
</dbReference>
<dbReference type="PANTHER" id="PTHR43706">
    <property type="entry name" value="NADH DEHYDROGENASE"/>
    <property type="match status" value="1"/>
</dbReference>
<dbReference type="EC" id="1.6.5.9" evidence="3"/>
<dbReference type="Proteomes" id="UP001244341">
    <property type="component" value="Chromosome 15b"/>
</dbReference>
<comment type="similarity">
    <text evidence="2">Belongs to the NADH dehydrogenase family.</text>
</comment>
<comment type="subcellular location">
    <subcellularLocation>
        <location evidence="1">Mitochondrion inner membrane</location>
        <topology evidence="1">Peripheral membrane protein</topology>
    </subcellularLocation>
</comment>
<sequence length="447" mass="49354">MSLVKALPRDIQEKYDVVVVSPRNYFLYTPLLPAVAVGTVEEGSICEPVRLLVKGKGEYYEASCQAINPDTKELIAAFPSNGSSSSPKTFQIKYDLLVVGVGSVNNTFGVKGVEQHCLMFKTIEDAHKLRGQLSDCFERAALPYVSQAERERLLSFVVVGGGPTGIEVAAELHDVIHEDLKGLYPSLMPDVKQLQELFPQQQLHSRCVFTDDHLRVKGSDGSIFACGDAATIHYPSALELTNELFDQADEDKDGRVSLRQLQELLQAAARQDSSLDEHLHYLQAHSNRFAAVVSGIVFGLTHPPGSSQPGGQLLQWQDKLTREEFRAVLDHVDRGLRALPATAQVAKQQGEYIADLLVSGRYSTLQQRLELPTNKGPFKYFHKGSLLYVGGDKAGADLPLVGPLVGYEAGLLWHSYETFAQISLRNQAMVALNWLRTKLFGRNISHI</sequence>
<evidence type="ECO:0000256" key="1">
    <source>
        <dbReference type="ARBA" id="ARBA00004637"/>
    </source>
</evidence>
<accession>A0ABY8UR18</accession>
<evidence type="ECO:0000256" key="8">
    <source>
        <dbReference type="ARBA" id="ARBA00023002"/>
    </source>
</evidence>
<dbReference type="Gene3D" id="3.50.50.100">
    <property type="match status" value="3"/>
</dbReference>
<evidence type="ECO:0000256" key="10">
    <source>
        <dbReference type="ARBA" id="ARBA00047599"/>
    </source>
</evidence>
<keyword evidence="7" id="KW-0809">Transit peptide</keyword>
<keyword evidence="5" id="KW-0472">Membrane</keyword>
<proteinExistence type="inferred from homology"/>
<evidence type="ECO:0000256" key="7">
    <source>
        <dbReference type="ARBA" id="ARBA00022946"/>
    </source>
</evidence>
<evidence type="ECO:0000256" key="11">
    <source>
        <dbReference type="ARBA" id="ARBA00049010"/>
    </source>
</evidence>
<evidence type="ECO:0000313" key="13">
    <source>
        <dbReference type="EMBL" id="WIA22726.1"/>
    </source>
</evidence>
<dbReference type="InterPro" id="IPR054585">
    <property type="entry name" value="NDH2-like_C"/>
</dbReference>
<comment type="catalytic activity">
    <reaction evidence="11">
        <text>a ubiquinone + NADH + H(+) = a ubiquinol + NAD(+)</text>
        <dbReference type="Rhea" id="RHEA:23152"/>
        <dbReference type="Rhea" id="RHEA-COMP:9565"/>
        <dbReference type="Rhea" id="RHEA-COMP:9566"/>
        <dbReference type="ChEBI" id="CHEBI:15378"/>
        <dbReference type="ChEBI" id="CHEBI:16389"/>
        <dbReference type="ChEBI" id="CHEBI:17976"/>
        <dbReference type="ChEBI" id="CHEBI:57540"/>
        <dbReference type="ChEBI" id="CHEBI:57945"/>
    </reaction>
</comment>
<evidence type="ECO:0000259" key="12">
    <source>
        <dbReference type="PROSITE" id="PS50222"/>
    </source>
</evidence>
<dbReference type="SUPFAM" id="SSF51905">
    <property type="entry name" value="FAD/NAD(P)-binding domain"/>
    <property type="match status" value="1"/>
</dbReference>
<keyword evidence="14" id="KW-1185">Reference proteome</keyword>
<dbReference type="InterPro" id="IPR002048">
    <property type="entry name" value="EF_hand_dom"/>
</dbReference>
<evidence type="ECO:0000256" key="3">
    <source>
        <dbReference type="ARBA" id="ARBA00012637"/>
    </source>
</evidence>
<evidence type="ECO:0000256" key="6">
    <source>
        <dbReference type="ARBA" id="ARBA00022827"/>
    </source>
</evidence>
<dbReference type="Pfam" id="PF22366">
    <property type="entry name" value="NDH2_C"/>
    <property type="match status" value="1"/>
</dbReference>
<dbReference type="PROSITE" id="PS50222">
    <property type="entry name" value="EF_HAND_2"/>
    <property type="match status" value="1"/>
</dbReference>
<gene>
    <name evidence="13" type="ORF">OEZ85_001130</name>
</gene>
<protein>
    <recommendedName>
        <fullName evidence="3">NADH:ubiquinone reductase (non-electrogenic)</fullName>
        <ecNumber evidence="3">1.6.5.9</ecNumber>
    </recommendedName>
</protein>
<dbReference type="PANTHER" id="PTHR43706:SF47">
    <property type="entry name" value="EXTERNAL NADH-UBIQUINONE OXIDOREDUCTASE 1, MITOCHONDRIAL-RELATED"/>
    <property type="match status" value="1"/>
</dbReference>
<dbReference type="EMBL" id="CP126222">
    <property type="protein sequence ID" value="WIA22726.1"/>
    <property type="molecule type" value="Genomic_DNA"/>
</dbReference>
<keyword evidence="4" id="KW-0285">Flavoprotein</keyword>
<keyword evidence="9" id="KW-0520">NAD</keyword>
<keyword evidence="8" id="KW-0560">Oxidoreductase</keyword>
<evidence type="ECO:0000256" key="5">
    <source>
        <dbReference type="ARBA" id="ARBA00022792"/>
    </source>
</evidence>
<feature type="domain" description="EF-hand" evidence="12">
    <location>
        <begin position="236"/>
        <end position="271"/>
    </location>
</feature>
<keyword evidence="5" id="KW-0999">Mitochondrion inner membrane</keyword>